<name>A0A7J4JUP4_9ARCH</name>
<dbReference type="Proteomes" id="UP000680185">
    <property type="component" value="Unassembled WGS sequence"/>
</dbReference>
<keyword evidence="3" id="KW-0645">Protease</keyword>
<gene>
    <name evidence="2" type="ORF">HA222_02455</name>
    <name evidence="3" type="ORF">J4478_01380</name>
</gene>
<protein>
    <submittedName>
        <fullName evidence="3">Carboxypeptidase regulatory-like domain-containing protein</fullName>
    </submittedName>
</protein>
<evidence type="ECO:0000313" key="2">
    <source>
        <dbReference type="EMBL" id="HIH21501.1"/>
    </source>
</evidence>
<reference evidence="2" key="1">
    <citation type="journal article" date="2020" name="bioRxiv">
        <title>A rank-normalized archaeal taxonomy based on genome phylogeny resolves widespread incomplete and uneven classifications.</title>
        <authorList>
            <person name="Rinke C."/>
            <person name="Chuvochina M."/>
            <person name="Mussig A.J."/>
            <person name="Chaumeil P.-A."/>
            <person name="Waite D.W."/>
            <person name="Whitman W.B."/>
            <person name="Parks D.H."/>
            <person name="Hugenholtz P."/>
        </authorList>
    </citation>
    <scope>NUCLEOTIDE SEQUENCE</scope>
    <source>
        <strain evidence="2">UBA10191</strain>
    </source>
</reference>
<dbReference type="Proteomes" id="UP000590964">
    <property type="component" value="Unassembled WGS sequence"/>
</dbReference>
<dbReference type="InterPro" id="IPR008964">
    <property type="entry name" value="Invasin/intimin_cell_adhesion"/>
</dbReference>
<evidence type="ECO:0000313" key="3">
    <source>
        <dbReference type="EMBL" id="MBS3058035.1"/>
    </source>
</evidence>
<reference evidence="3" key="3">
    <citation type="submission" date="2021-05" db="EMBL/GenBank/DDBJ databases">
        <title>Protein family content uncovers lineage relationships and bacterial pathway maintenance mechanisms in DPANN archaea.</title>
        <authorList>
            <person name="Castelle C.J."/>
            <person name="Meheust R."/>
            <person name="Jaffe A.L."/>
            <person name="Seitz K."/>
            <person name="Gong X."/>
            <person name="Baker B.J."/>
            <person name="Banfield J.F."/>
        </authorList>
    </citation>
    <scope>NUCLEOTIDE SEQUENCE</scope>
    <source>
        <strain evidence="3">RIFCSPLOWO2_01_FULL_43_13</strain>
    </source>
</reference>
<proteinExistence type="predicted"/>
<dbReference type="SUPFAM" id="SSF49373">
    <property type="entry name" value="Invasin/intimin cell-adhesion fragments"/>
    <property type="match status" value="1"/>
</dbReference>
<dbReference type="InterPro" id="IPR013784">
    <property type="entry name" value="Carb-bd-like_fold"/>
</dbReference>
<keyword evidence="1" id="KW-1133">Transmembrane helix</keyword>
<keyword evidence="3" id="KW-0378">Hydrolase</keyword>
<dbReference type="EMBL" id="JAGVWB010000007">
    <property type="protein sequence ID" value="MBS3058035.1"/>
    <property type="molecule type" value="Genomic_DNA"/>
</dbReference>
<feature type="transmembrane region" description="Helical" evidence="1">
    <location>
        <begin position="46"/>
        <end position="66"/>
    </location>
</feature>
<keyword evidence="1" id="KW-0472">Membrane</keyword>
<dbReference type="Gene3D" id="2.60.40.1120">
    <property type="entry name" value="Carboxypeptidase-like, regulatory domain"/>
    <property type="match status" value="1"/>
</dbReference>
<keyword evidence="3" id="KW-0121">Carboxypeptidase</keyword>
<evidence type="ECO:0000313" key="4">
    <source>
        <dbReference type="Proteomes" id="UP000590964"/>
    </source>
</evidence>
<dbReference type="Pfam" id="PF13620">
    <property type="entry name" value="CarboxypepD_reg"/>
    <property type="match status" value="1"/>
</dbReference>
<keyword evidence="1" id="KW-0812">Transmembrane</keyword>
<reference evidence="3" key="2">
    <citation type="submission" date="2021-03" db="EMBL/GenBank/DDBJ databases">
        <authorList>
            <person name="Jaffe A."/>
        </authorList>
    </citation>
    <scope>NUCLEOTIDE SEQUENCE</scope>
    <source>
        <strain evidence="3">RIFCSPLOWO2_01_FULL_43_13</strain>
    </source>
</reference>
<dbReference type="EMBL" id="DUFW01000035">
    <property type="protein sequence ID" value="HIH21501.1"/>
    <property type="molecule type" value="Genomic_DNA"/>
</dbReference>
<dbReference type="GO" id="GO:0004180">
    <property type="term" value="F:carboxypeptidase activity"/>
    <property type="evidence" value="ECO:0007669"/>
    <property type="project" value="UniProtKB-KW"/>
</dbReference>
<dbReference type="GO" id="GO:0030246">
    <property type="term" value="F:carbohydrate binding"/>
    <property type="evidence" value="ECO:0007669"/>
    <property type="project" value="InterPro"/>
</dbReference>
<sequence length="1522" mass="165516">MGFKDALENFYYSMEDRYYAVLDWLESKGLPVYKVIDPIDEVIPSFALFSLVVLLLVLGVAWLLLFSQPYYSINIKVVELAGGNPVSGVRVDYNYGLEAGLKTAKFAQTGSDGTFKIENLSGTLLFDFFIQKQGFDDYRNSKPVSIKVDSKEVVLKLKRKVVVEEKEILVRDGSQTPKREINGQEITSSFECSSGKLIPEKKRFVSAIKVEASELNGCGAITATVLVQGFQPLALPLTSTTTIFDLLPDAPDNGFLRVSVKSSQDNSPLPGIKLTLYSGSTTNAVGVELTDSTGEFTFETAPGNYIVRASDDASQEFETKTSDSVTVSSGETATLGMLLERTPPSNVRFLRIKVVDAASSNPISGALVYFSEDGVLNDTPLTTNNEGKAEYNNARAGKTYKARVKATGYVSFFGTVQLRERSDQDYTVIMLDAATSSNSGKIRVTVRNEEGSNVPEATVLVYNALFESLPIRDETNLNGIADLGNESLPAGSYYAFAEKAALDANGLSDTKQLSAGQTLDLNVTLVAGLANIKVKVVNVSGSPISDVNVMFFESLSFSNFQKKAELSTAANGLTNAVEFKVNKNVKITASKAGFLQSSIIVSRLSKSTADNAMIVELTLYPQNYATDFLIRFSHVSKPNSFERLPAREQKILANTEKEYGMVFDIIVPSGNQSGVKSHVRTDLDSIINEAAARMVVRNASAERSPIRSADYNRSNAFSDQNIVSDAAKNAKQVNLSFGSLYAGAYRFYATVLVKKVAADTVLEIHFTAKSNSKSLGDSVKTFKVGQLFCWENAREQCPNFDYSFEIQRQDSSSWLSLQQVPQGPFDINHDINYTLSYRILNSGTQNITTSFDINFSSSNNALVFGENGETSVLEPWSEQLASGASFSQTIKLRGVVKTQRTEMLLKLGLDMQDTNAKVAFKVSASPLLVSVPNSLFANTPSQELAVRVSDALSGNPIQNALVKVKVSSTELTVSNLGLPDLTAFTDSQGWAFFTLSAFDATHSAFVHSSAPGFEAVLKKVPFSNAFGDVDQFACVKIEPVSKKCSFDDSKICFASTDSTPADFRISTENCSEQVSVALQGGYALQDSTGVSLPVSPATAFTMLETDSKTATVSIANRSPAGILGQIPVYASITGLLTGVTGRKELVTFIGYPGFEKDCFGIGKTEFDIVSGSDSNAAFNYCFLFHSDPDVPSIALRTQLAFALTSQTALQTSFPFQWRVKASVKELVKTVAQAQKLAGVRIPIDTQGNQLVFEGSTTTQVTKSPPQAVSDSIFRITNIRFSSYHGDNVVNEELKKAFINSSSITLTLKDGSTRSISVPCDALKCNWTRSVWETACSGPLTDCTYSYIDIPISPALDINRITASIKSTENDKSFVFFDLNGTLPETTLTYSENSFTTFSQWRDAIVLPGRETGINLGLLNFGLQEVKASPLYRQGRILDINFSIETSKPEVDAWIQGSIDQKNVEVLASYYGSSGSQTIESSATGQREVIPFSIYSNGWQGEAYTVLAVNDYADEAKRIARRS</sequence>
<evidence type="ECO:0000256" key="1">
    <source>
        <dbReference type="SAM" id="Phobius"/>
    </source>
</evidence>
<accession>A0A7J4JUP4</accession>
<comment type="caution">
    <text evidence="2">The sequence shown here is derived from an EMBL/GenBank/DDBJ whole genome shotgun (WGS) entry which is preliminary data.</text>
</comment>
<dbReference type="SUPFAM" id="SSF49452">
    <property type="entry name" value="Starch-binding domain-like"/>
    <property type="match status" value="1"/>
</dbReference>
<organism evidence="2 4">
    <name type="scientific">Candidatus Iainarchaeum sp</name>
    <dbReference type="NCBI Taxonomy" id="3101447"/>
    <lineage>
        <taxon>Archaea</taxon>
        <taxon>Candidatus Iainarchaeota</taxon>
        <taxon>Candidatus Iainarchaeia</taxon>
        <taxon>Candidatus Iainarchaeales</taxon>
        <taxon>Candidatus Iainarchaeaceae</taxon>
        <taxon>Candidatus Iainarchaeum</taxon>
    </lineage>
</organism>